<evidence type="ECO:0000313" key="3">
    <source>
        <dbReference type="Proteomes" id="UP001218218"/>
    </source>
</evidence>
<evidence type="ECO:0000256" key="1">
    <source>
        <dbReference type="SAM" id="MobiDB-lite"/>
    </source>
</evidence>
<dbReference type="AlphaFoldDB" id="A0AAD7E7D9"/>
<feature type="region of interest" description="Disordered" evidence="1">
    <location>
        <begin position="92"/>
        <end position="113"/>
    </location>
</feature>
<gene>
    <name evidence="2" type="ORF">DFH08DRAFT_121767</name>
</gene>
<dbReference type="Proteomes" id="UP001218218">
    <property type="component" value="Unassembled WGS sequence"/>
</dbReference>
<reference evidence="2" key="1">
    <citation type="submission" date="2023-03" db="EMBL/GenBank/DDBJ databases">
        <title>Massive genome expansion in bonnet fungi (Mycena s.s.) driven by repeated elements and novel gene families across ecological guilds.</title>
        <authorList>
            <consortium name="Lawrence Berkeley National Laboratory"/>
            <person name="Harder C.B."/>
            <person name="Miyauchi S."/>
            <person name="Viragh M."/>
            <person name="Kuo A."/>
            <person name="Thoen E."/>
            <person name="Andreopoulos B."/>
            <person name="Lu D."/>
            <person name="Skrede I."/>
            <person name="Drula E."/>
            <person name="Henrissat B."/>
            <person name="Morin E."/>
            <person name="Kohler A."/>
            <person name="Barry K."/>
            <person name="LaButti K."/>
            <person name="Morin E."/>
            <person name="Salamov A."/>
            <person name="Lipzen A."/>
            <person name="Mereny Z."/>
            <person name="Hegedus B."/>
            <person name="Baldrian P."/>
            <person name="Stursova M."/>
            <person name="Weitz H."/>
            <person name="Taylor A."/>
            <person name="Grigoriev I.V."/>
            <person name="Nagy L.G."/>
            <person name="Martin F."/>
            <person name="Kauserud H."/>
        </authorList>
    </citation>
    <scope>NUCLEOTIDE SEQUENCE</scope>
    <source>
        <strain evidence="2">CBHHK002</strain>
    </source>
</reference>
<accession>A0AAD7E7D9</accession>
<evidence type="ECO:0000313" key="2">
    <source>
        <dbReference type="EMBL" id="KAJ7300989.1"/>
    </source>
</evidence>
<sequence>MVRWLGSCCGTDPATFCTPKRRGNHIGYSLANIFQRKWHVKKIEGTLKVDKDDYWQLADDDLQDIRTSARRDNTTDPKVIAKRVAKAFSSMLEKDRKRHGSDPDEEIPEAATTTDDAAISYQADIDAALDARNQGQNPLPTTEVEPWRKRWSSFFVSGQYSVQVEVRSERICPRALHTQQVPRLSIRFSCGMNQGTRLLYKAIFFCFFLLSHFTEGVTGTELI</sequence>
<proteinExistence type="predicted"/>
<keyword evidence="3" id="KW-1185">Reference proteome</keyword>
<organism evidence="2 3">
    <name type="scientific">Mycena albidolilacea</name>
    <dbReference type="NCBI Taxonomy" id="1033008"/>
    <lineage>
        <taxon>Eukaryota</taxon>
        <taxon>Fungi</taxon>
        <taxon>Dikarya</taxon>
        <taxon>Basidiomycota</taxon>
        <taxon>Agaricomycotina</taxon>
        <taxon>Agaricomycetes</taxon>
        <taxon>Agaricomycetidae</taxon>
        <taxon>Agaricales</taxon>
        <taxon>Marasmiineae</taxon>
        <taxon>Mycenaceae</taxon>
        <taxon>Mycena</taxon>
    </lineage>
</organism>
<dbReference type="EMBL" id="JARIHO010000147">
    <property type="protein sequence ID" value="KAJ7300989.1"/>
    <property type="molecule type" value="Genomic_DNA"/>
</dbReference>
<protein>
    <submittedName>
        <fullName evidence="2">Uncharacterized protein</fullName>
    </submittedName>
</protein>
<comment type="caution">
    <text evidence="2">The sequence shown here is derived from an EMBL/GenBank/DDBJ whole genome shotgun (WGS) entry which is preliminary data.</text>
</comment>
<name>A0AAD7E7D9_9AGAR</name>